<dbReference type="GeneID" id="85481000"/>
<evidence type="ECO:0000313" key="2">
    <source>
        <dbReference type="EMBL" id="KAK1633512.1"/>
    </source>
</evidence>
<protein>
    <submittedName>
        <fullName evidence="2">Uncharacterized protein</fullName>
    </submittedName>
</protein>
<reference evidence="2" key="1">
    <citation type="submission" date="2021-06" db="EMBL/GenBank/DDBJ databases">
        <title>Comparative genomics, transcriptomics and evolutionary studies reveal genomic signatures of adaptation to plant cell wall in hemibiotrophic fungi.</title>
        <authorList>
            <consortium name="DOE Joint Genome Institute"/>
            <person name="Baroncelli R."/>
            <person name="Diaz J.F."/>
            <person name="Benocci T."/>
            <person name="Peng M."/>
            <person name="Battaglia E."/>
            <person name="Haridas S."/>
            <person name="Andreopoulos W."/>
            <person name="Labutti K."/>
            <person name="Pangilinan J."/>
            <person name="Floch G.L."/>
            <person name="Makela M.R."/>
            <person name="Henrissat B."/>
            <person name="Grigoriev I.V."/>
            <person name="Crouch J.A."/>
            <person name="De Vries R.P."/>
            <person name="Sukno S.A."/>
            <person name="Thon M.R."/>
        </authorList>
    </citation>
    <scope>NUCLEOTIDE SEQUENCE</scope>
    <source>
        <strain evidence="2">CBS 102054</strain>
    </source>
</reference>
<organism evidence="2 3">
    <name type="scientific">Colletotrichum phormii</name>
    <dbReference type="NCBI Taxonomy" id="359342"/>
    <lineage>
        <taxon>Eukaryota</taxon>
        <taxon>Fungi</taxon>
        <taxon>Dikarya</taxon>
        <taxon>Ascomycota</taxon>
        <taxon>Pezizomycotina</taxon>
        <taxon>Sordariomycetes</taxon>
        <taxon>Hypocreomycetidae</taxon>
        <taxon>Glomerellales</taxon>
        <taxon>Glomerellaceae</taxon>
        <taxon>Colletotrichum</taxon>
        <taxon>Colletotrichum acutatum species complex</taxon>
    </lineage>
</organism>
<feature type="compositionally biased region" description="Polar residues" evidence="1">
    <location>
        <begin position="1"/>
        <end position="10"/>
    </location>
</feature>
<evidence type="ECO:0000313" key="3">
    <source>
        <dbReference type="Proteomes" id="UP001243989"/>
    </source>
</evidence>
<dbReference type="Proteomes" id="UP001243989">
    <property type="component" value="Unassembled WGS sequence"/>
</dbReference>
<proteinExistence type="predicted"/>
<keyword evidence="3" id="KW-1185">Reference proteome</keyword>
<feature type="compositionally biased region" description="Low complexity" evidence="1">
    <location>
        <begin position="11"/>
        <end position="38"/>
    </location>
</feature>
<dbReference type="AlphaFoldDB" id="A0AAI9ZMR4"/>
<comment type="caution">
    <text evidence="2">The sequence shown here is derived from an EMBL/GenBank/DDBJ whole genome shotgun (WGS) entry which is preliminary data.</text>
</comment>
<gene>
    <name evidence="2" type="ORF">BDP81DRAFT_67207</name>
</gene>
<evidence type="ECO:0000256" key="1">
    <source>
        <dbReference type="SAM" id="MobiDB-lite"/>
    </source>
</evidence>
<feature type="region of interest" description="Disordered" evidence="1">
    <location>
        <begin position="1"/>
        <end position="69"/>
    </location>
</feature>
<dbReference type="RefSeq" id="XP_060442119.1">
    <property type="nucleotide sequence ID" value="XM_060596138.1"/>
</dbReference>
<name>A0AAI9ZMR4_9PEZI</name>
<dbReference type="EMBL" id="JAHMHQ010000017">
    <property type="protein sequence ID" value="KAK1633512.1"/>
    <property type="molecule type" value="Genomic_DNA"/>
</dbReference>
<sequence length="115" mass="12281">MTETTNSQSQATETPAAPAATMPTVQAASPPVQDQASPPTSPPADTPQVASDVTVEADEGETTDSASTIDERISNYTASLSSSVVDYPMEYGRRYHAFRPGCMLCRIWIFANHIS</sequence>
<accession>A0AAI9ZMR4</accession>